<dbReference type="Gene3D" id="3.40.50.10320">
    <property type="entry name" value="LmbE-like"/>
    <property type="match status" value="1"/>
</dbReference>
<dbReference type="HOGENOM" id="CLU_049311_4_1_0"/>
<dbReference type="GO" id="GO:0016811">
    <property type="term" value="F:hydrolase activity, acting on carbon-nitrogen (but not peptide) bonds, in linear amides"/>
    <property type="evidence" value="ECO:0007669"/>
    <property type="project" value="TreeGrafter"/>
</dbReference>
<reference evidence="1 2" key="1">
    <citation type="journal article" date="2009" name="Appl. Environ. Microbiol.">
        <title>Three genomes from the phylum Acidobacteria provide insight into the lifestyles of these microorganisms in soils.</title>
        <authorList>
            <person name="Ward N.L."/>
            <person name="Challacombe J.F."/>
            <person name="Janssen P.H."/>
            <person name="Henrissat B."/>
            <person name="Coutinho P.M."/>
            <person name="Wu M."/>
            <person name="Xie G."/>
            <person name="Haft D.H."/>
            <person name="Sait M."/>
            <person name="Badger J."/>
            <person name="Barabote R.D."/>
            <person name="Bradley B."/>
            <person name="Brettin T.S."/>
            <person name="Brinkac L.M."/>
            <person name="Bruce D."/>
            <person name="Creasy T."/>
            <person name="Daugherty S.C."/>
            <person name="Davidsen T.M."/>
            <person name="DeBoy R.T."/>
            <person name="Detter J.C."/>
            <person name="Dodson R.J."/>
            <person name="Durkin A.S."/>
            <person name="Ganapathy A."/>
            <person name="Gwinn-Giglio M."/>
            <person name="Han C.S."/>
            <person name="Khouri H."/>
            <person name="Kiss H."/>
            <person name="Kothari S.P."/>
            <person name="Madupu R."/>
            <person name="Nelson K.E."/>
            <person name="Nelson W.C."/>
            <person name="Paulsen I."/>
            <person name="Penn K."/>
            <person name="Ren Q."/>
            <person name="Rosovitz M.J."/>
            <person name="Selengut J.D."/>
            <person name="Shrivastava S."/>
            <person name="Sullivan S.A."/>
            <person name="Tapia R."/>
            <person name="Thompson L.S."/>
            <person name="Watkins K.L."/>
            <person name="Yang Q."/>
            <person name="Yu C."/>
            <person name="Zafar N."/>
            <person name="Zhou L."/>
            <person name="Kuske C.R."/>
        </authorList>
    </citation>
    <scope>NUCLEOTIDE SEQUENCE [LARGE SCALE GENOMIC DNA]</scope>
    <source>
        <strain evidence="2">ATCC 51196 / DSM 11244 / BCRC 80197 / JCM 7670 / NBRC 15755 / NCIMB 13165 / 161</strain>
    </source>
</reference>
<dbReference type="AlphaFoldDB" id="C1F3A7"/>
<evidence type="ECO:0000313" key="2">
    <source>
        <dbReference type="Proteomes" id="UP000002207"/>
    </source>
</evidence>
<dbReference type="PANTHER" id="PTHR12993:SF11">
    <property type="entry name" value="N-ACETYLGLUCOSAMINYL-PHOSPHATIDYLINOSITOL DE-N-ACETYLASE"/>
    <property type="match status" value="1"/>
</dbReference>
<dbReference type="PANTHER" id="PTHR12993">
    <property type="entry name" value="N-ACETYLGLUCOSAMINYL-PHOSPHATIDYLINOSITOL DE-N-ACETYLASE-RELATED"/>
    <property type="match status" value="1"/>
</dbReference>
<keyword evidence="2" id="KW-1185">Reference proteome</keyword>
<dbReference type="RefSeq" id="WP_015897860.1">
    <property type="nucleotide sequence ID" value="NC_012483.1"/>
</dbReference>
<protein>
    <submittedName>
        <fullName evidence="1">GlcNAc-PI de-N-acetylase family protein</fullName>
    </submittedName>
</protein>
<evidence type="ECO:0000313" key="1">
    <source>
        <dbReference type="EMBL" id="ACO32263.1"/>
    </source>
</evidence>
<name>C1F3A7_ACIC5</name>
<dbReference type="Pfam" id="PF02585">
    <property type="entry name" value="PIG-L"/>
    <property type="match status" value="1"/>
</dbReference>
<dbReference type="KEGG" id="aca:ACP_2801"/>
<dbReference type="InterPro" id="IPR024078">
    <property type="entry name" value="LmbE-like_dom_sf"/>
</dbReference>
<gene>
    <name evidence="1" type="ordered locus">ACP_2801</name>
</gene>
<dbReference type="InterPro" id="IPR003737">
    <property type="entry name" value="GlcNAc_PI_deacetylase-related"/>
</dbReference>
<dbReference type="OrthoDB" id="9815144at2"/>
<accession>C1F3A7</accession>
<dbReference type="Proteomes" id="UP000002207">
    <property type="component" value="Chromosome"/>
</dbReference>
<dbReference type="SUPFAM" id="SSF102588">
    <property type="entry name" value="LmbE-like"/>
    <property type="match status" value="1"/>
</dbReference>
<dbReference type="STRING" id="240015.ACP_2801"/>
<dbReference type="EMBL" id="CP001472">
    <property type="protein sequence ID" value="ACO32263.1"/>
    <property type="molecule type" value="Genomic_DNA"/>
</dbReference>
<dbReference type="eggNOG" id="COG2120">
    <property type="taxonomic scope" value="Bacteria"/>
</dbReference>
<organism evidence="1 2">
    <name type="scientific">Acidobacterium capsulatum (strain ATCC 51196 / DSM 11244 / BCRC 80197 / JCM 7670 / NBRC 15755 / NCIMB 13165 / 161)</name>
    <dbReference type="NCBI Taxonomy" id="240015"/>
    <lineage>
        <taxon>Bacteria</taxon>
        <taxon>Pseudomonadati</taxon>
        <taxon>Acidobacteriota</taxon>
        <taxon>Terriglobia</taxon>
        <taxon>Terriglobales</taxon>
        <taxon>Acidobacteriaceae</taxon>
        <taxon>Acidobacterium</taxon>
    </lineage>
</organism>
<sequence length="260" mass="28801">MTTAARRLLCMTAHPDDESGAFGGALMLASQQGFETTLVCLTDGQAAHFREGAEDNGALGQKRRAELKAACEVLDITRYEVLDYPDGQLAHEKFYELVGDVVARIRRWRPQVVLTFGGDGGVNLHRDHIVVSMATTAAFHWAGRPEFFPEQIGVAFAGERLTPYTPQKLYYSSTPFVSVRARPELNGSPTVPWSLSMELGPLGERKFQAFLQHETQRGVIARVGDSIREHFERERYLLAAAPGLLHIADDAGLFEGIRED</sequence>
<dbReference type="InParanoid" id="C1F3A7"/>
<proteinExistence type="predicted"/>